<dbReference type="RefSeq" id="WP_073080175.1">
    <property type="nucleotide sequence ID" value="NZ_FQXV01000010.1"/>
</dbReference>
<feature type="chain" id="PRO_5012748203" evidence="2">
    <location>
        <begin position="29"/>
        <end position="230"/>
    </location>
</feature>
<dbReference type="Pfam" id="PF00395">
    <property type="entry name" value="SLH"/>
    <property type="match status" value="2"/>
</dbReference>
<reference evidence="4 5" key="1">
    <citation type="submission" date="2016-11" db="EMBL/GenBank/DDBJ databases">
        <authorList>
            <person name="Jaros S."/>
            <person name="Januszkiewicz K."/>
            <person name="Wedrychowicz H."/>
        </authorList>
    </citation>
    <scope>NUCLEOTIDE SEQUENCE [LARGE SCALE GENOMIC DNA]</scope>
    <source>
        <strain evidence="4 5">DSM 10068</strain>
    </source>
</reference>
<sequence>MNMKNIRIISSLILSLFVLFSVAAPASAATLPASTPSEWAQSDVSAAISKGFVPNELQDLYREDITRGEFCKMAVELIAATQKMTVDQLIDSWCSERYDQNGVHPAYRENVFTDTNDYYVNCAYLLGTVQGKGDGTFDPDGLVSRQEAAVMLFRAYLTYGGGIMINQKAAEFEENYTDVGIIADWAIADVQYIYELGVMNGISASTFDPMGQLTREQAIVTFWRLYGVIF</sequence>
<organism evidence="4 5">
    <name type="scientific">Sporobacter termitidis DSM 10068</name>
    <dbReference type="NCBI Taxonomy" id="1123282"/>
    <lineage>
        <taxon>Bacteria</taxon>
        <taxon>Bacillati</taxon>
        <taxon>Bacillota</taxon>
        <taxon>Clostridia</taxon>
        <taxon>Eubacteriales</taxon>
        <taxon>Oscillospiraceae</taxon>
        <taxon>Sporobacter</taxon>
    </lineage>
</organism>
<evidence type="ECO:0000256" key="1">
    <source>
        <dbReference type="ARBA" id="ARBA00022737"/>
    </source>
</evidence>
<dbReference type="InterPro" id="IPR001119">
    <property type="entry name" value="SLH_dom"/>
</dbReference>
<dbReference type="PROSITE" id="PS51272">
    <property type="entry name" value="SLH"/>
    <property type="match status" value="2"/>
</dbReference>
<keyword evidence="5" id="KW-1185">Reference proteome</keyword>
<dbReference type="STRING" id="1123282.SAMN02745823_02798"/>
<name>A0A1M5YS40_9FIRM</name>
<proteinExistence type="predicted"/>
<feature type="domain" description="SLH" evidence="3">
    <location>
        <begin position="103"/>
        <end position="166"/>
    </location>
</feature>
<keyword evidence="1" id="KW-0677">Repeat</keyword>
<dbReference type="Proteomes" id="UP000183995">
    <property type="component" value="Unassembled WGS sequence"/>
</dbReference>
<dbReference type="EMBL" id="FQXV01000010">
    <property type="protein sequence ID" value="SHI14896.1"/>
    <property type="molecule type" value="Genomic_DNA"/>
</dbReference>
<evidence type="ECO:0000313" key="5">
    <source>
        <dbReference type="Proteomes" id="UP000183995"/>
    </source>
</evidence>
<feature type="signal peptide" evidence="2">
    <location>
        <begin position="1"/>
        <end position="28"/>
    </location>
</feature>
<evidence type="ECO:0000259" key="3">
    <source>
        <dbReference type="PROSITE" id="PS51272"/>
    </source>
</evidence>
<evidence type="ECO:0000313" key="4">
    <source>
        <dbReference type="EMBL" id="SHI14896.1"/>
    </source>
</evidence>
<feature type="domain" description="SLH" evidence="3">
    <location>
        <begin position="173"/>
        <end position="230"/>
    </location>
</feature>
<dbReference type="AlphaFoldDB" id="A0A1M5YS40"/>
<protein>
    <submittedName>
        <fullName evidence="4">S-layer homology domain-containing protein</fullName>
    </submittedName>
</protein>
<keyword evidence="2" id="KW-0732">Signal</keyword>
<evidence type="ECO:0000256" key="2">
    <source>
        <dbReference type="SAM" id="SignalP"/>
    </source>
</evidence>
<gene>
    <name evidence="4" type="ORF">SAMN02745823_02798</name>
</gene>
<accession>A0A1M5YS40</accession>
<dbReference type="OrthoDB" id="1698780at2"/>